<accession>A6UU61</accession>
<proteinExistence type="predicted"/>
<dbReference type="AlphaFoldDB" id="A6UU61"/>
<protein>
    <submittedName>
        <fullName evidence="1">Uncharacterized protein</fullName>
    </submittedName>
</protein>
<gene>
    <name evidence="1" type="ordered locus">Maeo_0447</name>
</gene>
<sequence>MAINKCLILEVYPYEYELGAIHSGDIVFKVKDIDLELVGFSIDIDLIKYAMQNIGKYIEMDISIDISKGMKKIDEKKKTIELLKKEPRQSKFMPSDCEYGIIGKIVSMIYLDLSNGNKEYYSRIDCGCLVDYPLSKSEIMKFETGEYKIGDYVMVELTKFDVNLPNMYDYKIVVYK</sequence>
<dbReference type="RefSeq" id="WP_011973165.1">
    <property type="nucleotide sequence ID" value="NC_009635.1"/>
</dbReference>
<dbReference type="HOGENOM" id="CLU_1521854_0_0_2"/>
<organism evidence="1 2">
    <name type="scientific">Methanococcus aeolicus (strain ATCC BAA-1280 / DSM 17508 / OCM 812 / Nankai-3)</name>
    <dbReference type="NCBI Taxonomy" id="419665"/>
    <lineage>
        <taxon>Archaea</taxon>
        <taxon>Methanobacteriati</taxon>
        <taxon>Methanobacteriota</taxon>
        <taxon>Methanomada group</taxon>
        <taxon>Methanococci</taxon>
        <taxon>Methanococcales</taxon>
        <taxon>Methanococcaceae</taxon>
        <taxon>Methanococcus</taxon>
    </lineage>
</organism>
<dbReference type="Proteomes" id="UP000001106">
    <property type="component" value="Chromosome"/>
</dbReference>
<keyword evidence="2" id="KW-1185">Reference proteome</keyword>
<name>A6UU61_META3</name>
<evidence type="ECO:0000313" key="2">
    <source>
        <dbReference type="Proteomes" id="UP000001106"/>
    </source>
</evidence>
<dbReference type="GeneID" id="5326891"/>
<dbReference type="KEGG" id="mae:Maeo_0447"/>
<reference evidence="1" key="1">
    <citation type="submission" date="2007-06" db="EMBL/GenBank/DDBJ databases">
        <title>Complete sequence of Methanococcus aeolicus Nankai-3.</title>
        <authorList>
            <consortium name="US DOE Joint Genome Institute"/>
            <person name="Copeland A."/>
            <person name="Lucas S."/>
            <person name="Lapidus A."/>
            <person name="Barry K."/>
            <person name="Glavina del Rio T."/>
            <person name="Dalin E."/>
            <person name="Tice H."/>
            <person name="Pitluck S."/>
            <person name="Chain P."/>
            <person name="Malfatti S."/>
            <person name="Shin M."/>
            <person name="Vergez L."/>
            <person name="Schmutz J."/>
            <person name="Larimer F."/>
            <person name="Land M."/>
            <person name="Hauser L."/>
            <person name="Kyrpides N."/>
            <person name="Lykidis A."/>
            <person name="Sieprawska-Lupa M."/>
            <person name="Whitman W.B."/>
            <person name="Richardson P."/>
        </authorList>
    </citation>
    <scope>NUCLEOTIDE SEQUENCE [LARGE SCALE GENOMIC DNA]</scope>
    <source>
        <strain evidence="1">Nankai-3</strain>
    </source>
</reference>
<evidence type="ECO:0000313" key="1">
    <source>
        <dbReference type="EMBL" id="ABR56033.1"/>
    </source>
</evidence>
<dbReference type="EMBL" id="CP000743">
    <property type="protein sequence ID" value="ABR56033.1"/>
    <property type="molecule type" value="Genomic_DNA"/>
</dbReference>